<sequence length="1593" mass="172117">MRRSALGFWIGEKGFEKSQWAQGYRYRMRASPEEFKNGIDCPAPLQIGPIKWKVGECFGGSGNNDKLRQLKKELAQAGLDDPKKLAENEYWLKRYGRKRWYPKYINQSGAKNQQGLLRGLAAWSGYDPLNEERGKTWIEADYGKPLVEGKKDYRLPGLLTKEQMQIELDSGKLPKPGPIFHQDNVEPPEMLDVETNIEAIRQEAAAALCKAMEEGSLEAALAQAKGQKDVDVHVLKQEAATALLQAAQDGSLEKAFAEVKSEPQQELESLRMAAAETLLKAAVDGSLEQALRAAPRSGASGITSAGTSELGDLATDLVHAACQAAETPQGPLSVVFSQEPVDEDSLSKATKPGDQGKESQQSVKDQITDLRESQQSVKGQMTDLQKSVKDQITDLQESQQSVKGQMTDLQKSLTDLHAELHHGISMLVSPLYSIQPVPESQATASSHADGQWHSRVRSHYGRDAEAETVGCAVLSQVCSSKWPGYADRWYPAVAEHIVPKRQAEVATRMGFNYADPRNGILLLKDLELKYQAGHVSLIPTEEQDVEGLKLQILVSQATMDAPIRYTGTGQMNSGNTVQGVMRHAAKRRKKLKFGDLHQCTFVINPVPFMRALFLKAKMAHKVHNELPDPQTFIARYARGCDAMKGELFRRLFASCPDASLPVVNQDSEAIRQAAARSLLKAAEDGRLESALGAVTMPSQQARENPRLRAKGYNDVVAAIRIAFMDMSCPFPILTLLCAAFVTLGDACSTTDDCSHNGACVSGACVCTAGWTGTACSVIDVAPVDKTKWGYMPIPDGFTSWGGAVLNDGGKYHMWVSENAKKCGMNTWGTNSRCVHTEATSPEGPYTKTGVVFGPMCHEPKVIKAPTGETVMYFTGIYDGVTDVGSEGTGGFSSNHGCTTETEFLCDCSTGATAVDGDAAPLFGSCVNTASSDPTWMSWTTTPGDDASWSKPVMIIDPRDETSATGFQDATFAGDTIDTNFAPVEIQANGSLLAMWRSWQDCPAGGGGTFCSVIHTATATHWKCSSAQDCKSKYTFQTRNIFADESTGPAEWGANELFLTKGIEDPFGWKDAQGVFHAIFHYMVSERDLTSHAWSTDFFGKWTHTGDANVQNVSFTDGTFAKFESCERPNLVVDDAGKPVALATACYMVGAFPILESSEFAVDNAAFTLVQPLLDGTNTGSKADLDQIRIKAAASLLRAAEDGRLAEVLAPTSKGTTDVEQIRLKAAASLLRAAEDGRLAEVLAPKSEKDVDTMRKEAAAALLSAAQESLGGPPPVPEIDEEVRELARKTFEEAAADGRLADALSKALAPEPAAPPQAAKTEEQELEDLRVQAKDTLLAACADGSLEAALQSKTQVAGLLAGWAADNCSTEQGQDPEETTPEAAPLKAVPEPEAMAPPAPPPREDQAELNIQDVKARACDALHKALGLEDEQPVDLDDVKARAAGALEKALGVSESAATSKEETAEAEPAPAQPTLVSEVQEITRQVKEELGKFQGEVCGQLQDLKQLSSEVRKDVEDLRHQVAEAKREVSGSSTFGATTVTTIKPEDPLQDLAGGSLADLEKKIRERNERFRRENAAMREENARLKMMGPKAD</sequence>
<protein>
    <recommendedName>
        <fullName evidence="3 4">EGF-like domain-containing protein</fullName>
    </recommendedName>
</protein>
<keyword evidence="1" id="KW-0175">Coiled coil</keyword>
<feature type="compositionally biased region" description="Basic and acidic residues" evidence="2">
    <location>
        <begin position="1569"/>
        <end position="1584"/>
    </location>
</feature>
<feature type="region of interest" description="Disordered" evidence="2">
    <location>
        <begin position="1450"/>
        <end position="1474"/>
    </location>
</feature>
<evidence type="ECO:0000256" key="2">
    <source>
        <dbReference type="SAM" id="MobiDB-lite"/>
    </source>
</evidence>
<evidence type="ECO:0000313" key="5">
    <source>
        <dbReference type="EMBL" id="OLP96231.1"/>
    </source>
</evidence>
<dbReference type="Gene3D" id="2.10.25.10">
    <property type="entry name" value="Laminin"/>
    <property type="match status" value="1"/>
</dbReference>
<feature type="region of interest" description="Disordered" evidence="2">
    <location>
        <begin position="1569"/>
        <end position="1593"/>
    </location>
</feature>
<name>A0A1Q9DM27_SYMMI</name>
<dbReference type="CDD" id="cd00053">
    <property type="entry name" value="EGF"/>
    <property type="match status" value="1"/>
</dbReference>
<feature type="region of interest" description="Disordered" evidence="2">
    <location>
        <begin position="1367"/>
        <end position="1405"/>
    </location>
</feature>
<proteinExistence type="predicted"/>
<dbReference type="PROSITE" id="PS01186">
    <property type="entry name" value="EGF_2"/>
    <property type="match status" value="1"/>
</dbReference>
<dbReference type="Pfam" id="PF23106">
    <property type="entry name" value="EGF_Teneurin"/>
    <property type="match status" value="1"/>
</dbReference>
<keyword evidence="6" id="KW-1185">Reference proteome</keyword>
<evidence type="ECO:0000256" key="1">
    <source>
        <dbReference type="SAM" id="Coils"/>
    </source>
</evidence>
<dbReference type="PROSITE" id="PS00022">
    <property type="entry name" value="EGF_1"/>
    <property type="match status" value="1"/>
</dbReference>
<reference evidence="5 6" key="1">
    <citation type="submission" date="2016-02" db="EMBL/GenBank/DDBJ databases">
        <title>Genome analysis of coral dinoflagellate symbionts highlights evolutionary adaptations to a symbiotic lifestyle.</title>
        <authorList>
            <person name="Aranda M."/>
            <person name="Li Y."/>
            <person name="Liew Y.J."/>
            <person name="Baumgarten S."/>
            <person name="Simakov O."/>
            <person name="Wilson M."/>
            <person name="Piel J."/>
            <person name="Ashoor H."/>
            <person name="Bougouffa S."/>
            <person name="Bajic V.B."/>
            <person name="Ryu T."/>
            <person name="Ravasi T."/>
            <person name="Bayer T."/>
            <person name="Micklem G."/>
            <person name="Kim H."/>
            <person name="Bhak J."/>
            <person name="Lajeunesse T.C."/>
            <person name="Voolstra C.R."/>
        </authorList>
    </citation>
    <scope>NUCLEOTIDE SEQUENCE [LARGE SCALE GENOMIC DNA]</scope>
    <source>
        <strain evidence="5 6">CCMP2467</strain>
    </source>
</reference>
<dbReference type="SUPFAM" id="SSF75005">
    <property type="entry name" value="Arabinanase/levansucrase/invertase"/>
    <property type="match status" value="1"/>
</dbReference>
<feature type="domain" description="EGF-like" evidence="3 4">
    <location>
        <begin position="764"/>
        <end position="775"/>
    </location>
</feature>
<dbReference type="InterPro" id="IPR023296">
    <property type="entry name" value="Glyco_hydro_beta-prop_sf"/>
</dbReference>
<dbReference type="EMBL" id="LSRX01000475">
    <property type="protein sequence ID" value="OLP96231.1"/>
    <property type="molecule type" value="Genomic_DNA"/>
</dbReference>
<feature type="region of interest" description="Disordered" evidence="2">
    <location>
        <begin position="339"/>
        <end position="366"/>
    </location>
</feature>
<dbReference type="OrthoDB" id="6130531at2759"/>
<dbReference type="Proteomes" id="UP000186817">
    <property type="component" value="Unassembled WGS sequence"/>
</dbReference>
<accession>A0A1Q9DM27</accession>
<gene>
    <name evidence="5" type="ORF">AK812_SmicGene21571</name>
</gene>
<evidence type="ECO:0000313" key="6">
    <source>
        <dbReference type="Proteomes" id="UP000186817"/>
    </source>
</evidence>
<organism evidence="5 6">
    <name type="scientific">Symbiodinium microadriaticum</name>
    <name type="common">Dinoflagellate</name>
    <name type="synonym">Zooxanthella microadriatica</name>
    <dbReference type="NCBI Taxonomy" id="2951"/>
    <lineage>
        <taxon>Eukaryota</taxon>
        <taxon>Sar</taxon>
        <taxon>Alveolata</taxon>
        <taxon>Dinophyceae</taxon>
        <taxon>Suessiales</taxon>
        <taxon>Symbiodiniaceae</taxon>
        <taxon>Symbiodinium</taxon>
    </lineage>
</organism>
<dbReference type="InterPro" id="IPR000742">
    <property type="entry name" value="EGF"/>
</dbReference>
<feature type="coiled-coil region" evidence="1">
    <location>
        <begin position="1501"/>
        <end position="1528"/>
    </location>
</feature>
<evidence type="ECO:0000259" key="3">
    <source>
        <dbReference type="PROSITE" id="PS00022"/>
    </source>
</evidence>
<evidence type="ECO:0000259" key="4">
    <source>
        <dbReference type="PROSITE" id="PS01186"/>
    </source>
</evidence>
<dbReference type="Gene3D" id="2.115.10.20">
    <property type="entry name" value="Glycosyl hydrolase domain, family 43"/>
    <property type="match status" value="1"/>
</dbReference>
<comment type="caution">
    <text evidence="5">The sequence shown here is derived from an EMBL/GenBank/DDBJ whole genome shotgun (WGS) entry which is preliminary data.</text>
</comment>